<dbReference type="NCBIfam" id="TIGR01494">
    <property type="entry name" value="ATPase_P-type"/>
    <property type="match status" value="2"/>
</dbReference>
<keyword evidence="15 18" id="KW-0472">Membrane</keyword>
<dbReference type="InterPro" id="IPR023299">
    <property type="entry name" value="ATPase_P-typ_cyto_dom_N"/>
</dbReference>
<comment type="subcellular location">
    <subcellularLocation>
        <location evidence="2">Cell inner membrane</location>
        <topology evidence="2">Multi-pass membrane protein</topology>
    </subcellularLocation>
</comment>
<feature type="transmembrane region" description="Helical" evidence="18">
    <location>
        <begin position="239"/>
        <end position="257"/>
    </location>
</feature>
<dbReference type="SUPFAM" id="SSF81665">
    <property type="entry name" value="Calcium ATPase, transmembrane domain M"/>
    <property type="match status" value="1"/>
</dbReference>
<feature type="transmembrane region" description="Helical" evidence="18">
    <location>
        <begin position="805"/>
        <end position="828"/>
    </location>
</feature>
<dbReference type="GO" id="GO:0005524">
    <property type="term" value="F:ATP binding"/>
    <property type="evidence" value="ECO:0007669"/>
    <property type="project" value="UniProtKB-KW"/>
</dbReference>
<evidence type="ECO:0000256" key="14">
    <source>
        <dbReference type="ARBA" id="ARBA00022989"/>
    </source>
</evidence>
<evidence type="ECO:0000256" key="5">
    <source>
        <dbReference type="ARBA" id="ARBA00013555"/>
    </source>
</evidence>
<comment type="catalytic activity">
    <reaction evidence="17">
        <text>Mg(2+)(out) + ATP + H2O = Mg(2+)(in) + ADP + phosphate + H(+)</text>
        <dbReference type="Rhea" id="RHEA:10260"/>
        <dbReference type="ChEBI" id="CHEBI:15377"/>
        <dbReference type="ChEBI" id="CHEBI:15378"/>
        <dbReference type="ChEBI" id="CHEBI:18420"/>
        <dbReference type="ChEBI" id="CHEBI:30616"/>
        <dbReference type="ChEBI" id="CHEBI:43474"/>
        <dbReference type="ChEBI" id="CHEBI:456216"/>
        <dbReference type="EC" id="7.2.2.14"/>
    </reaction>
</comment>
<dbReference type="Pfam" id="PF00689">
    <property type="entry name" value="Cation_ATPase_C"/>
    <property type="match status" value="1"/>
</dbReference>
<dbReference type="SFLD" id="SFLDF00027">
    <property type="entry name" value="p-type_atpase"/>
    <property type="match status" value="1"/>
</dbReference>
<comment type="caution">
    <text evidence="20">The sequence shown here is derived from an EMBL/GenBank/DDBJ whole genome shotgun (WGS) entry which is preliminary data.</text>
</comment>
<dbReference type="SMART" id="SM00831">
    <property type="entry name" value="Cation_ATPase_N"/>
    <property type="match status" value="1"/>
</dbReference>
<organism evidence="20 21">
    <name type="scientific">Flavobacterium silvisoli</name>
    <dbReference type="NCBI Taxonomy" id="2529433"/>
    <lineage>
        <taxon>Bacteria</taxon>
        <taxon>Pseudomonadati</taxon>
        <taxon>Bacteroidota</taxon>
        <taxon>Flavobacteriia</taxon>
        <taxon>Flavobacteriales</taxon>
        <taxon>Flavobacteriaceae</taxon>
        <taxon>Flavobacterium</taxon>
    </lineage>
</organism>
<evidence type="ECO:0000256" key="6">
    <source>
        <dbReference type="ARBA" id="ARBA00022475"/>
    </source>
</evidence>
<dbReference type="GO" id="GO:0005886">
    <property type="term" value="C:plasma membrane"/>
    <property type="evidence" value="ECO:0007669"/>
    <property type="project" value="UniProtKB-SubCell"/>
</dbReference>
<feature type="transmembrane region" description="Helical" evidence="18">
    <location>
        <begin position="710"/>
        <end position="731"/>
    </location>
</feature>
<keyword evidence="10" id="KW-0547">Nucleotide-binding</keyword>
<evidence type="ECO:0000256" key="16">
    <source>
        <dbReference type="ARBA" id="ARBA00029806"/>
    </source>
</evidence>
<evidence type="ECO:0000256" key="7">
    <source>
        <dbReference type="ARBA" id="ARBA00022519"/>
    </source>
</evidence>
<evidence type="ECO:0000256" key="17">
    <source>
        <dbReference type="ARBA" id="ARBA00047295"/>
    </source>
</evidence>
<evidence type="ECO:0000256" key="10">
    <source>
        <dbReference type="ARBA" id="ARBA00022741"/>
    </source>
</evidence>
<feature type="transmembrane region" description="Helical" evidence="18">
    <location>
        <begin position="743"/>
        <end position="762"/>
    </location>
</feature>
<dbReference type="InterPro" id="IPR001757">
    <property type="entry name" value="P_typ_ATPase"/>
</dbReference>
<feature type="domain" description="Cation-transporting P-type ATPase N-terminal" evidence="19">
    <location>
        <begin position="4"/>
        <end position="77"/>
    </location>
</feature>
<dbReference type="InterPro" id="IPR059000">
    <property type="entry name" value="ATPase_P-type_domA"/>
</dbReference>
<evidence type="ECO:0000256" key="8">
    <source>
        <dbReference type="ARBA" id="ARBA00022553"/>
    </source>
</evidence>
<dbReference type="GO" id="GO:0016887">
    <property type="term" value="F:ATP hydrolysis activity"/>
    <property type="evidence" value="ECO:0007669"/>
    <property type="project" value="InterPro"/>
</dbReference>
<evidence type="ECO:0000256" key="3">
    <source>
        <dbReference type="ARBA" id="ARBA00008746"/>
    </source>
</evidence>
<evidence type="ECO:0000313" key="21">
    <source>
        <dbReference type="Proteomes" id="UP000293300"/>
    </source>
</evidence>
<proteinExistence type="inferred from homology"/>
<dbReference type="OrthoDB" id="1521937at2"/>
<dbReference type="SFLD" id="SFLDS00003">
    <property type="entry name" value="Haloacid_Dehalogenase"/>
    <property type="match status" value="1"/>
</dbReference>
<feature type="transmembrane region" description="Helical" evidence="18">
    <location>
        <begin position="269"/>
        <end position="291"/>
    </location>
</feature>
<feature type="transmembrane region" description="Helical" evidence="18">
    <location>
        <begin position="57"/>
        <end position="75"/>
    </location>
</feature>
<keyword evidence="13" id="KW-1278">Translocase</keyword>
<dbReference type="GO" id="GO:0015444">
    <property type="term" value="F:P-type magnesium transporter activity"/>
    <property type="evidence" value="ECO:0007669"/>
    <property type="project" value="UniProtKB-EC"/>
</dbReference>
<sequence>MGTEFWQYDITFWLQKLNSTTDGLSSVEARQRLSKRKKLPHTSSPFRQDLKLFIRQYQSPLMLLLLVAVMLSAVLGDTSDVIIILFILLSTGSLSFWQERNAGRVVEKLKSLLEIKVTVIRDGAIVEVESAQITPGDVLLFKAGQRIPADCLLIEANLLQVNESSLTGESFPVTKDPGVVAAKTSLANRSNCLWQGSSVVSGSGKAIVIATDEDTIFSSIAQSASLTVETGFEKGIRNFGLLLMRVTLALSLFILLVNLLHHNSLMESALFALALAVGMAPELLPAINTIAMSAGAKRMLAKKVVVKKLASIQNLGEIDLLCTDKTGTLTEGVIVVADIVNGMGVSDNYVRELAYWNAFFESGYTNPIDEALKNMALQPTLQPQKTGEVPYDFNRKRLSIAVSTSQGGLLITKGSFTETLSICTQLRTEQGALVPVTDFHEALVNRYEQFGSDGYRCIALCYKITADTIIDKSMESDMIFAGFIVMHDPVKTGVLQAIDRLHKLQINLKIITGDNRHVAAALAKKIGMNNAQVLTGEEMSKLSFEDLAQKVKKISLFAEVAPQQKEQLIRALRQTYTVAYMGDGINDVGALVAADVGLSVDNAVDVARDAADFVLLERSLSVIANGVVEGRKTFANTLKYIYINTGATFGNMFSVAAASLLLPFLPMLPKQILMTNFITDLPYLSVSSDNVDAEQLKKPGKWNMKLIRNYMFVFGFHSTLFDLVTFLTLFYGFKVSESVFQTGWFTESILTELFILFIIRTYKNFFKSRPGRMLFILSLLGLGLTLVLPYTPIAHTLGLVPLPPLIALTLFVIVLLYVLTADALKILFFRYHLKKKTVSD</sequence>
<dbReference type="InterPro" id="IPR023298">
    <property type="entry name" value="ATPase_P-typ_TM_dom_sf"/>
</dbReference>
<keyword evidence="20" id="KW-0378">Hydrolase</keyword>
<evidence type="ECO:0000256" key="4">
    <source>
        <dbReference type="ARBA" id="ARBA00012786"/>
    </source>
</evidence>
<reference evidence="20 21" key="1">
    <citation type="submission" date="2019-02" db="EMBL/GenBank/DDBJ databases">
        <title>Flavobacterium sp. RD-2-33 isolated from forest soil.</title>
        <authorList>
            <person name="Chaudhary D.K."/>
        </authorList>
    </citation>
    <scope>NUCLEOTIDE SEQUENCE [LARGE SCALE GENOMIC DNA]</scope>
    <source>
        <strain evidence="20 21">RD-2-33</strain>
    </source>
</reference>
<keyword evidence="8" id="KW-0597">Phosphoprotein</keyword>
<evidence type="ECO:0000256" key="18">
    <source>
        <dbReference type="SAM" id="Phobius"/>
    </source>
</evidence>
<dbReference type="PROSITE" id="PS00154">
    <property type="entry name" value="ATPASE_E1_E2"/>
    <property type="match status" value="1"/>
</dbReference>
<dbReference type="Gene3D" id="3.40.50.1000">
    <property type="entry name" value="HAD superfamily/HAD-like"/>
    <property type="match status" value="1"/>
</dbReference>
<dbReference type="AlphaFoldDB" id="A0A4Q9Z452"/>
<dbReference type="PANTHER" id="PTHR42861">
    <property type="entry name" value="CALCIUM-TRANSPORTING ATPASE"/>
    <property type="match status" value="1"/>
</dbReference>
<dbReference type="Pfam" id="PF00122">
    <property type="entry name" value="E1-E2_ATPase"/>
    <property type="match status" value="1"/>
</dbReference>
<keyword evidence="11" id="KW-0067">ATP-binding</keyword>
<dbReference type="InterPro" id="IPR023214">
    <property type="entry name" value="HAD_sf"/>
</dbReference>
<comment type="function">
    <text evidence="1">Mediates magnesium influx to the cytosol.</text>
</comment>
<gene>
    <name evidence="20" type="primary">mgtA</name>
    <name evidence="20" type="ORF">EZL74_05170</name>
</gene>
<dbReference type="RefSeq" id="WP_131475534.1">
    <property type="nucleotide sequence ID" value="NZ_SJPE01000004.1"/>
</dbReference>
<dbReference type="SFLD" id="SFLDG00002">
    <property type="entry name" value="C1.7:_P-type_atpase_like"/>
    <property type="match status" value="1"/>
</dbReference>
<evidence type="ECO:0000256" key="15">
    <source>
        <dbReference type="ARBA" id="ARBA00023136"/>
    </source>
</evidence>
<evidence type="ECO:0000256" key="13">
    <source>
        <dbReference type="ARBA" id="ARBA00022967"/>
    </source>
</evidence>
<feature type="transmembrane region" description="Helical" evidence="18">
    <location>
        <begin position="81"/>
        <end position="97"/>
    </location>
</feature>
<dbReference type="EC" id="7.2.2.14" evidence="4"/>
<protein>
    <recommendedName>
        <fullName evidence="5">Magnesium-transporting ATPase, P-type 1</fullName>
        <ecNumber evidence="4">7.2.2.14</ecNumber>
    </recommendedName>
    <alternativeName>
        <fullName evidence="16">Mg(2+) transport ATPase, P-type 1</fullName>
    </alternativeName>
</protein>
<keyword evidence="9 18" id="KW-0812">Transmembrane</keyword>
<dbReference type="Gene3D" id="2.70.150.10">
    <property type="entry name" value="Calcium-transporting ATPase, cytoplasmic transduction domain A"/>
    <property type="match status" value="1"/>
</dbReference>
<dbReference type="Gene3D" id="3.40.1110.10">
    <property type="entry name" value="Calcium-transporting ATPase, cytoplasmic domain N"/>
    <property type="match status" value="1"/>
</dbReference>
<dbReference type="Pfam" id="PF00702">
    <property type="entry name" value="Hydrolase"/>
    <property type="match status" value="1"/>
</dbReference>
<name>A0A4Q9Z452_9FLAO</name>
<dbReference type="InterPro" id="IPR036412">
    <property type="entry name" value="HAD-like_sf"/>
</dbReference>
<feature type="transmembrane region" description="Helical" evidence="18">
    <location>
        <begin position="774"/>
        <end position="793"/>
    </location>
</feature>
<keyword evidence="14 18" id="KW-1133">Transmembrane helix</keyword>
<evidence type="ECO:0000256" key="1">
    <source>
        <dbReference type="ARBA" id="ARBA00003954"/>
    </source>
</evidence>
<dbReference type="SUPFAM" id="SSF81653">
    <property type="entry name" value="Calcium ATPase, transduction domain A"/>
    <property type="match status" value="1"/>
</dbReference>
<accession>A0A4Q9Z452</accession>
<dbReference type="SUPFAM" id="SSF56784">
    <property type="entry name" value="HAD-like"/>
    <property type="match status" value="1"/>
</dbReference>
<dbReference type="NCBIfam" id="TIGR01524">
    <property type="entry name" value="ATPase-IIIB_Mg"/>
    <property type="match status" value="1"/>
</dbReference>
<dbReference type="EMBL" id="SJPE01000004">
    <property type="protein sequence ID" value="TBX70138.1"/>
    <property type="molecule type" value="Genomic_DNA"/>
</dbReference>
<dbReference type="PRINTS" id="PR01836">
    <property type="entry name" value="MGATPASE"/>
</dbReference>
<evidence type="ECO:0000313" key="20">
    <source>
        <dbReference type="EMBL" id="TBX70138.1"/>
    </source>
</evidence>
<evidence type="ECO:0000256" key="11">
    <source>
        <dbReference type="ARBA" id="ARBA00022840"/>
    </source>
</evidence>
<dbReference type="InterPro" id="IPR006068">
    <property type="entry name" value="ATPase_P-typ_cation-transptr_C"/>
</dbReference>
<comment type="similarity">
    <text evidence="3">Belongs to the cation transport ATPase (P-type) (TC 3.A.3) family. Type IIIB subfamily.</text>
</comment>
<dbReference type="InterPro" id="IPR044492">
    <property type="entry name" value="P_typ_ATPase_HD_dom"/>
</dbReference>
<dbReference type="InterPro" id="IPR006415">
    <property type="entry name" value="P-type_ATPase_IIIB"/>
</dbReference>
<evidence type="ECO:0000256" key="2">
    <source>
        <dbReference type="ARBA" id="ARBA00004429"/>
    </source>
</evidence>
<keyword evidence="6" id="KW-1003">Cell membrane</keyword>
<keyword evidence="7" id="KW-0997">Cell inner membrane</keyword>
<dbReference type="InterPro" id="IPR018303">
    <property type="entry name" value="ATPase_P-typ_P_site"/>
</dbReference>
<dbReference type="Proteomes" id="UP000293300">
    <property type="component" value="Unassembled WGS sequence"/>
</dbReference>
<keyword evidence="21" id="KW-1185">Reference proteome</keyword>
<dbReference type="Gene3D" id="1.20.1110.10">
    <property type="entry name" value="Calcium-transporting ATPase, transmembrane domain"/>
    <property type="match status" value="1"/>
</dbReference>
<keyword evidence="12" id="KW-0460">Magnesium</keyword>
<evidence type="ECO:0000256" key="9">
    <source>
        <dbReference type="ARBA" id="ARBA00022692"/>
    </source>
</evidence>
<evidence type="ECO:0000259" key="19">
    <source>
        <dbReference type="SMART" id="SM00831"/>
    </source>
</evidence>
<dbReference type="InterPro" id="IPR008250">
    <property type="entry name" value="ATPase_P-typ_transduc_dom_A_sf"/>
</dbReference>
<dbReference type="InterPro" id="IPR004014">
    <property type="entry name" value="ATPase_P-typ_cation-transptr_N"/>
</dbReference>
<evidence type="ECO:0000256" key="12">
    <source>
        <dbReference type="ARBA" id="ARBA00022842"/>
    </source>
</evidence>